<dbReference type="PANTHER" id="PTHR46954:SF1">
    <property type="entry name" value="C2H2-TYPE DOMAIN-CONTAINING PROTEIN"/>
    <property type="match status" value="1"/>
</dbReference>
<dbReference type="AlphaFoldDB" id="A0A814ZZT3"/>
<comment type="caution">
    <text evidence="3">The sequence shown here is derived from an EMBL/GenBank/DDBJ whole genome shotgun (WGS) entry which is preliminary data.</text>
</comment>
<feature type="domain" description="C2H2-type" evidence="2">
    <location>
        <begin position="815"/>
        <end position="835"/>
    </location>
</feature>
<dbReference type="OrthoDB" id="2433005at2759"/>
<feature type="compositionally biased region" description="Basic residues" evidence="1">
    <location>
        <begin position="90"/>
        <end position="101"/>
    </location>
</feature>
<reference evidence="3" key="1">
    <citation type="submission" date="2021-02" db="EMBL/GenBank/DDBJ databases">
        <authorList>
            <person name="Nowell W R."/>
        </authorList>
    </citation>
    <scope>NUCLEOTIDE SEQUENCE</scope>
</reference>
<organism evidence="3 4">
    <name type="scientific">Rotaria sordida</name>
    <dbReference type="NCBI Taxonomy" id="392033"/>
    <lineage>
        <taxon>Eukaryota</taxon>
        <taxon>Metazoa</taxon>
        <taxon>Spiralia</taxon>
        <taxon>Gnathifera</taxon>
        <taxon>Rotifera</taxon>
        <taxon>Eurotatoria</taxon>
        <taxon>Bdelloidea</taxon>
        <taxon>Philodinida</taxon>
        <taxon>Philodinidae</taxon>
        <taxon>Rotaria</taxon>
    </lineage>
</organism>
<feature type="compositionally biased region" description="Low complexity" evidence="1">
    <location>
        <begin position="104"/>
        <end position="114"/>
    </location>
</feature>
<feature type="region of interest" description="Disordered" evidence="1">
    <location>
        <begin position="178"/>
        <end position="199"/>
    </location>
</feature>
<protein>
    <recommendedName>
        <fullName evidence="2">C2H2-type domain-containing protein</fullName>
    </recommendedName>
</protein>
<dbReference type="PANTHER" id="PTHR46954">
    <property type="entry name" value="C2H2-TYPE DOMAIN-CONTAINING PROTEIN"/>
    <property type="match status" value="1"/>
</dbReference>
<dbReference type="EMBL" id="CAJNOO010002233">
    <property type="protein sequence ID" value="CAF1248195.1"/>
    <property type="molecule type" value="Genomic_DNA"/>
</dbReference>
<dbReference type="Proteomes" id="UP000663882">
    <property type="component" value="Unassembled WGS sequence"/>
</dbReference>
<evidence type="ECO:0000259" key="2">
    <source>
        <dbReference type="PROSITE" id="PS00028"/>
    </source>
</evidence>
<feature type="compositionally biased region" description="Acidic residues" evidence="1">
    <location>
        <begin position="122"/>
        <end position="142"/>
    </location>
</feature>
<dbReference type="InterPro" id="IPR013087">
    <property type="entry name" value="Znf_C2H2_type"/>
</dbReference>
<evidence type="ECO:0000313" key="3">
    <source>
        <dbReference type="EMBL" id="CAF1248195.1"/>
    </source>
</evidence>
<name>A0A814ZZT3_9BILA</name>
<feature type="compositionally biased region" description="Basic and acidic residues" evidence="1">
    <location>
        <begin position="143"/>
        <end position="156"/>
    </location>
</feature>
<evidence type="ECO:0000313" key="4">
    <source>
        <dbReference type="Proteomes" id="UP000663882"/>
    </source>
</evidence>
<dbReference type="PROSITE" id="PS00028">
    <property type="entry name" value="ZINC_FINGER_C2H2_1"/>
    <property type="match status" value="1"/>
</dbReference>
<accession>A0A814ZZT3</accession>
<gene>
    <name evidence="3" type="ORF">RFH988_LOCUS27033</name>
</gene>
<proteinExistence type="predicted"/>
<evidence type="ECO:0000256" key="1">
    <source>
        <dbReference type="SAM" id="MobiDB-lite"/>
    </source>
</evidence>
<feature type="compositionally biased region" description="Low complexity" evidence="1">
    <location>
        <begin position="77"/>
        <end position="89"/>
    </location>
</feature>
<sequence length="931" mass="108798">MPTKANKKLHGPSLYKTFVDAYMKARPDERRVIKHRAAQLEWNEIKWNEEYVKEKIEEYLEIYNKLEFPSDQGIECLSSSSLSHSSKLSKTNRIRSVKKKQKIDQSNDTTNQNTTDDKQSNDIDDLDDLDDLDEDDQEDDNDKVENSVEEKKKKKRDLDYRLRKRKPVEEEIFEDPKELPPIKGIPLEPLSKQKKQPAQERLYKQLSDINDRIASLVQVRQMGLSTSENRKQLKQLMKDRTKKAFELKRLQSKQRSSDRYRIRRKQIVEHLFETKPELHPQLNKLYRRGTGRPRVEEECPDLLQIIEEIARVGGASDDRRRSETIRPCLTLDDLREKIKQRGYDIKRTTLYYRLLPHRAKSRDGRRHVNTVPVRLRRAQNDDHRKHEDGHFATATIRYMKDLASIFGNDCVFYLSQDDKCKVPLGLPAAKIQAPMLMHLDYRIRLPDHDWTVAPRHQLTPSVYAACLLSEEGDLGYSGPTYVAIRSAKHEFSSAESHALDFDRLVCLKEFEQVARDETGQVKPILIITVDGGPDENPRFPKTLVASIRKFKKYNLDALFILTHAPGQSAYNIVERRMAPLSHDLAGLILPHDHFGSHLNESGGTMNVDLEKLNFRKAGQILAERWNLSVIDGYPCVAEYINPPATTDDERRQVDVKMVIDELLRQICAEEEAEEGYEFRIQQSEEYYQENARAPREKTGEQPKYDIDEYWCAIHVLQTQYTLQIVRCNSIECCGPWRSNYDEVFPHRFLPSPVPFERTPYGIRVAERDYQRGQFYGSLFQRIQYHGVVIQHTQNEMLPFDFCCSSVKKELKKRTCRICNQYIPSAYRMKNHYKIHAQNYEHFDHDQEDRLPSLIINDITIDSNEKQPLTPAALAPVVKIEMLDWLRSDFDDIDLNSKISQLASDRVTRSMIKLCFDENNEELESKDFIHID</sequence>
<feature type="region of interest" description="Disordered" evidence="1">
    <location>
        <begin position="75"/>
        <end position="156"/>
    </location>
</feature>